<dbReference type="EC" id="4.2.1.8" evidence="1 2"/>
<dbReference type="NCBIfam" id="NF003027">
    <property type="entry name" value="PRK03906.1"/>
    <property type="match status" value="1"/>
</dbReference>
<gene>
    <name evidence="1 3" type="primary">uxuA</name>
    <name evidence="3" type="ORF">KCG46_00310</name>
</gene>
<protein>
    <recommendedName>
        <fullName evidence="1 2">Mannonate dehydratase</fullName>
        <ecNumber evidence="1 2">4.2.1.8</ecNumber>
    </recommendedName>
    <alternativeName>
        <fullName evidence="1">D-mannonate hydro-lyase</fullName>
    </alternativeName>
</protein>
<dbReference type="PANTHER" id="PTHR30387">
    <property type="entry name" value="MANNONATE DEHYDRATASE"/>
    <property type="match status" value="1"/>
</dbReference>
<dbReference type="PANTHER" id="PTHR30387:SF2">
    <property type="entry name" value="MANNONATE DEHYDRATASE"/>
    <property type="match status" value="1"/>
</dbReference>
<dbReference type="Pfam" id="PF03786">
    <property type="entry name" value="UxuA"/>
    <property type="match status" value="1"/>
</dbReference>
<dbReference type="RefSeq" id="WP_218403390.1">
    <property type="nucleotide sequence ID" value="NZ_JAGSPC010000001.1"/>
</dbReference>
<accession>A0A9X1F0C6</accession>
<organism evidence="3 4">
    <name type="scientific">Erythrobacter crassostreae</name>
    <dbReference type="NCBI Taxonomy" id="2828328"/>
    <lineage>
        <taxon>Bacteria</taxon>
        <taxon>Pseudomonadati</taxon>
        <taxon>Pseudomonadota</taxon>
        <taxon>Alphaproteobacteria</taxon>
        <taxon>Sphingomonadales</taxon>
        <taxon>Erythrobacteraceae</taxon>
        <taxon>Erythrobacter/Porphyrobacter group</taxon>
        <taxon>Erythrobacter</taxon>
    </lineage>
</organism>
<comment type="catalytic activity">
    <reaction evidence="1">
        <text>D-mannonate = 2-dehydro-3-deoxy-D-gluconate + H2O</text>
        <dbReference type="Rhea" id="RHEA:20097"/>
        <dbReference type="ChEBI" id="CHEBI:15377"/>
        <dbReference type="ChEBI" id="CHEBI:17767"/>
        <dbReference type="ChEBI" id="CHEBI:57990"/>
        <dbReference type="EC" id="4.2.1.8"/>
    </reaction>
</comment>
<comment type="function">
    <text evidence="1">Catalyzes the dehydration of D-mannonate.</text>
</comment>
<evidence type="ECO:0000313" key="4">
    <source>
        <dbReference type="Proteomes" id="UP001138681"/>
    </source>
</evidence>
<evidence type="ECO:0000313" key="3">
    <source>
        <dbReference type="EMBL" id="MBV7258012.1"/>
    </source>
</evidence>
<keyword evidence="1" id="KW-0408">Iron</keyword>
<dbReference type="HAMAP" id="MF_00106">
    <property type="entry name" value="UxuA"/>
    <property type="match status" value="1"/>
</dbReference>
<reference evidence="3" key="1">
    <citation type="submission" date="2021-04" db="EMBL/GenBank/DDBJ databases">
        <authorList>
            <person name="Pira H."/>
            <person name="Risdian C."/>
            <person name="Wink J."/>
        </authorList>
    </citation>
    <scope>NUCLEOTIDE SEQUENCE</scope>
    <source>
        <strain evidence="3">WH158</strain>
    </source>
</reference>
<dbReference type="GO" id="GO:0008927">
    <property type="term" value="F:mannonate dehydratase activity"/>
    <property type="evidence" value="ECO:0007669"/>
    <property type="project" value="UniProtKB-UniRule"/>
</dbReference>
<dbReference type="AlphaFoldDB" id="A0A9X1F0C6"/>
<keyword evidence="1 3" id="KW-0456">Lyase</keyword>
<comment type="pathway">
    <text evidence="1">Carbohydrate metabolism; pentose and glucuronate interconversion.</text>
</comment>
<keyword evidence="1" id="KW-0464">Manganese</keyword>
<dbReference type="Proteomes" id="UP001138681">
    <property type="component" value="Unassembled WGS sequence"/>
</dbReference>
<dbReference type="InterPro" id="IPR004628">
    <property type="entry name" value="Man_deHydtase"/>
</dbReference>
<dbReference type="GO" id="GO:0030145">
    <property type="term" value="F:manganese ion binding"/>
    <property type="evidence" value="ECO:0007669"/>
    <property type="project" value="TreeGrafter"/>
</dbReference>
<dbReference type="GO" id="GO:0008198">
    <property type="term" value="F:ferrous iron binding"/>
    <property type="evidence" value="ECO:0007669"/>
    <property type="project" value="TreeGrafter"/>
</dbReference>
<comment type="caution">
    <text evidence="3">The sequence shown here is derived from an EMBL/GenBank/DDBJ whole genome shotgun (WGS) entry which is preliminary data.</text>
</comment>
<sequence>MRESWRWFGPDDPVSLAEIRQTGATDIVSALHHIPIGEVWPRDQIAAHRALIESGNVAGSQLRWTVVESIPVHDDIKLAVGGHEAYVDAWIESMANLAAEGVKTICYNFMPVIDWTRTDLKYQLPSGAFALRFDQDRFAAFDLFVLARDGAEADYSDAEFARAKSAYDALPSGEIAALTKTIIAGLPGKMTEAYSLEDFRGALARYAGIDHDHLRANLIGFLERVLPAAEKLDVMLAIHPDDPPWDMFGLPRVICTPDDLDKLFTAAPSPCNGMTLCVGTYGSRPDNDLPQMARDYRERIHFAHLRGVTRDPSEQRSFIEASHLDSDIDMVRVIRNLLENEGVTQREIFIRPDHGHLMMGDVSRTSNPGYSAIGRMKGLAEIRGVIRAVSEVG</sequence>
<dbReference type="NCBIfam" id="TIGR00695">
    <property type="entry name" value="uxuA"/>
    <property type="match status" value="1"/>
</dbReference>
<dbReference type="EMBL" id="JAGSPC010000001">
    <property type="protein sequence ID" value="MBV7258012.1"/>
    <property type="molecule type" value="Genomic_DNA"/>
</dbReference>
<dbReference type="PIRSF" id="PIRSF016049">
    <property type="entry name" value="Man_dehyd"/>
    <property type="match status" value="1"/>
</dbReference>
<evidence type="ECO:0000256" key="1">
    <source>
        <dbReference type="HAMAP-Rule" id="MF_00106"/>
    </source>
</evidence>
<comment type="similarity">
    <text evidence="1">Belongs to the mannonate dehydratase family.</text>
</comment>
<name>A0A9X1F0C6_9SPHN</name>
<evidence type="ECO:0000256" key="2">
    <source>
        <dbReference type="NCBIfam" id="TIGR00695"/>
    </source>
</evidence>
<comment type="cofactor">
    <cofactor evidence="1">
        <name>Fe(2+)</name>
        <dbReference type="ChEBI" id="CHEBI:29033"/>
    </cofactor>
    <cofactor evidence="1">
        <name>Mn(2+)</name>
        <dbReference type="ChEBI" id="CHEBI:29035"/>
    </cofactor>
</comment>
<proteinExistence type="inferred from homology"/>
<keyword evidence="4" id="KW-1185">Reference proteome</keyword>
<dbReference type="GO" id="GO:0042840">
    <property type="term" value="P:D-glucuronate catabolic process"/>
    <property type="evidence" value="ECO:0007669"/>
    <property type="project" value="TreeGrafter"/>
</dbReference>